<protein>
    <submittedName>
        <fullName evidence="3">S41 family peptidase</fullName>
    </submittedName>
</protein>
<dbReference type="PANTHER" id="PTHR32060:SF30">
    <property type="entry name" value="CARBOXY-TERMINAL PROCESSING PROTEASE CTPA"/>
    <property type="match status" value="1"/>
</dbReference>
<dbReference type="Proteomes" id="UP001144347">
    <property type="component" value="Unassembled WGS sequence"/>
</dbReference>
<dbReference type="InterPro" id="IPR036034">
    <property type="entry name" value="PDZ_sf"/>
</dbReference>
<dbReference type="RefSeq" id="WP_269425837.1">
    <property type="nucleotide sequence ID" value="NZ_JAPWGM010000001.1"/>
</dbReference>
<evidence type="ECO:0000259" key="2">
    <source>
        <dbReference type="SMART" id="SM00245"/>
    </source>
</evidence>
<sequence length="746" mass="83773">MKALKFKLFLALLLAASIANAQNRFNGNFESIDDKGNPTGWDLTYNNQNKYEIKLDSSIKKQGKYSVSITSNTNTSSAAIRFPINKTFIGKSIILIGNIKTENVQAGFAGLWLRTESADGRELAFETMETQKLEGTHDWNEYMIRAPYNDDEAVKITVGAMLAGKGKIWADSLRIYINEESIEVAPTRQASVYNATKDLAFENGSGIDTIIPNTQNIKYLTLLGETWGFLKYYHPAIAKGAYNWDAELFRILPAILKVKSDREFSNTIEKWVSILGPVPACKDCKKIPINKVIAVKPDYGDLFTNTVFTPSVKLKLNFILSNSNNKTHYYISKAASSNPSFDHERLYPKMKYPDAGHRLLSLYRYWSIIQYFSPNRELITENWNTALPAFIPQLLTVANQNEYVMTMVKLISATHDTHTFISSKVYDDYLGKFRLPFQAKFIEDKLVVTAYYKDTLEVKNNLKIGDVIASIDGTDVDVLIKKYLPFTPASNYPTVLRDMPKKYLLRSNNPTFKVGVIRNGNAISINQQAPEEKNLNTTYDWDPDPKAPGYKLINDQIGYIFCKKYKVKDLDSIRNAFKNTKGIIVDMRNYPSDEMEQSLSTYFKSDSSNFVKFTNGSILKPGTFTYSEPVKSGTKRSDNYKGKIVVIVNEATQSNAEFVTMAIQSAKNVTVIGSTTAGADGNISAIPLPGNFTTWVSGIGVYYPDGTNAQRKGVKIDHLVKPTIEGIKKGIDEPLEKAKEIIRGSY</sequence>
<name>A0ABT4L6H0_9SPHI</name>
<dbReference type="InterPro" id="IPR029045">
    <property type="entry name" value="ClpP/crotonase-like_dom_sf"/>
</dbReference>
<keyword evidence="4" id="KW-1185">Reference proteome</keyword>
<dbReference type="PANTHER" id="PTHR32060">
    <property type="entry name" value="TAIL-SPECIFIC PROTEASE"/>
    <property type="match status" value="1"/>
</dbReference>
<gene>
    <name evidence="3" type="ORF">O0955_01915</name>
</gene>
<evidence type="ECO:0000256" key="1">
    <source>
        <dbReference type="SAM" id="SignalP"/>
    </source>
</evidence>
<proteinExistence type="predicted"/>
<dbReference type="SMART" id="SM00245">
    <property type="entry name" value="TSPc"/>
    <property type="match status" value="1"/>
</dbReference>
<dbReference type="Gene3D" id="2.60.120.260">
    <property type="entry name" value="Galactose-binding domain-like"/>
    <property type="match status" value="1"/>
</dbReference>
<organism evidence="3 4">
    <name type="scientific">Pedobacter punctiformis</name>
    <dbReference type="NCBI Taxonomy" id="3004097"/>
    <lineage>
        <taxon>Bacteria</taxon>
        <taxon>Pseudomonadati</taxon>
        <taxon>Bacteroidota</taxon>
        <taxon>Sphingobacteriia</taxon>
        <taxon>Sphingobacteriales</taxon>
        <taxon>Sphingobacteriaceae</taxon>
        <taxon>Pedobacter</taxon>
    </lineage>
</organism>
<feature type="signal peptide" evidence="1">
    <location>
        <begin position="1"/>
        <end position="21"/>
    </location>
</feature>
<evidence type="ECO:0000313" key="4">
    <source>
        <dbReference type="Proteomes" id="UP001144347"/>
    </source>
</evidence>
<keyword evidence="1" id="KW-0732">Signal</keyword>
<dbReference type="Pfam" id="PF03572">
    <property type="entry name" value="Peptidase_S41"/>
    <property type="match status" value="1"/>
</dbReference>
<feature type="domain" description="Tail specific protease" evidence="2">
    <location>
        <begin position="509"/>
        <end position="721"/>
    </location>
</feature>
<comment type="caution">
    <text evidence="3">The sequence shown here is derived from an EMBL/GenBank/DDBJ whole genome shotgun (WGS) entry which is preliminary data.</text>
</comment>
<feature type="chain" id="PRO_5045957573" evidence="1">
    <location>
        <begin position="22"/>
        <end position="746"/>
    </location>
</feature>
<evidence type="ECO:0000313" key="3">
    <source>
        <dbReference type="EMBL" id="MCZ4242748.1"/>
    </source>
</evidence>
<dbReference type="Gene3D" id="3.90.226.10">
    <property type="entry name" value="2-enoyl-CoA Hydratase, Chain A, domain 1"/>
    <property type="match status" value="1"/>
</dbReference>
<dbReference type="Gene3D" id="2.30.42.10">
    <property type="match status" value="1"/>
</dbReference>
<dbReference type="EMBL" id="JAPWGM010000001">
    <property type="protein sequence ID" value="MCZ4242748.1"/>
    <property type="molecule type" value="Genomic_DNA"/>
</dbReference>
<dbReference type="InterPro" id="IPR005151">
    <property type="entry name" value="Tail-specific_protease"/>
</dbReference>
<dbReference type="SUPFAM" id="SSF52096">
    <property type="entry name" value="ClpP/crotonase"/>
    <property type="match status" value="1"/>
</dbReference>
<accession>A0ABT4L6H0</accession>
<dbReference type="CDD" id="cd07562">
    <property type="entry name" value="Peptidase_S41_TRI"/>
    <property type="match status" value="1"/>
</dbReference>
<reference evidence="3" key="1">
    <citation type="submission" date="2022-12" db="EMBL/GenBank/DDBJ databases">
        <title>Genome sequence of HCMS5-2.</title>
        <authorList>
            <person name="Woo H."/>
        </authorList>
    </citation>
    <scope>NUCLEOTIDE SEQUENCE</scope>
    <source>
        <strain evidence="3">HCMS5-2</strain>
    </source>
</reference>